<dbReference type="SMART" id="SM00729">
    <property type="entry name" value="Elp3"/>
    <property type="match status" value="1"/>
</dbReference>
<dbReference type="Pfam" id="PF04055">
    <property type="entry name" value="Radical_SAM"/>
    <property type="match status" value="1"/>
</dbReference>
<dbReference type="SFLD" id="SFLDG01082">
    <property type="entry name" value="B12-binding_domain_containing"/>
    <property type="match status" value="1"/>
</dbReference>
<evidence type="ECO:0000259" key="6">
    <source>
        <dbReference type="SMART" id="SM00729"/>
    </source>
</evidence>
<keyword evidence="4" id="KW-0408">Iron</keyword>
<dbReference type="AlphaFoldDB" id="A0A6C2U3L0"/>
<dbReference type="SUPFAM" id="SSF102114">
    <property type="entry name" value="Radical SAM enzymes"/>
    <property type="match status" value="1"/>
</dbReference>
<keyword evidence="8" id="KW-1185">Reference proteome</keyword>
<dbReference type="InterPro" id="IPR006638">
    <property type="entry name" value="Elp3/MiaA/NifB-like_rSAM"/>
</dbReference>
<evidence type="ECO:0000256" key="2">
    <source>
        <dbReference type="ARBA" id="ARBA00022691"/>
    </source>
</evidence>
<dbReference type="GO" id="GO:0005829">
    <property type="term" value="C:cytosol"/>
    <property type="evidence" value="ECO:0007669"/>
    <property type="project" value="TreeGrafter"/>
</dbReference>
<dbReference type="GO" id="GO:0003824">
    <property type="term" value="F:catalytic activity"/>
    <property type="evidence" value="ECO:0007669"/>
    <property type="project" value="InterPro"/>
</dbReference>
<evidence type="ECO:0000313" key="8">
    <source>
        <dbReference type="Proteomes" id="UP000366872"/>
    </source>
</evidence>
<evidence type="ECO:0000313" key="7">
    <source>
        <dbReference type="EMBL" id="VGO14141.1"/>
    </source>
</evidence>
<dbReference type="PANTHER" id="PTHR43409:SF7">
    <property type="entry name" value="BLL1977 PROTEIN"/>
    <property type="match status" value="1"/>
</dbReference>
<dbReference type="InterPro" id="IPR058240">
    <property type="entry name" value="rSAM_sf"/>
</dbReference>
<dbReference type="InterPro" id="IPR051198">
    <property type="entry name" value="BchE-like"/>
</dbReference>
<evidence type="ECO:0000256" key="3">
    <source>
        <dbReference type="ARBA" id="ARBA00022723"/>
    </source>
</evidence>
<dbReference type="GO" id="GO:0046872">
    <property type="term" value="F:metal ion binding"/>
    <property type="evidence" value="ECO:0007669"/>
    <property type="project" value="UniProtKB-KW"/>
</dbReference>
<evidence type="ECO:0000256" key="5">
    <source>
        <dbReference type="ARBA" id="ARBA00023014"/>
    </source>
</evidence>
<dbReference type="InterPro" id="IPR007197">
    <property type="entry name" value="rSAM"/>
</dbReference>
<dbReference type="Proteomes" id="UP000366872">
    <property type="component" value="Unassembled WGS sequence"/>
</dbReference>
<organism evidence="7 8">
    <name type="scientific">Pontiella desulfatans</name>
    <dbReference type="NCBI Taxonomy" id="2750659"/>
    <lineage>
        <taxon>Bacteria</taxon>
        <taxon>Pseudomonadati</taxon>
        <taxon>Kiritimatiellota</taxon>
        <taxon>Kiritimatiellia</taxon>
        <taxon>Kiritimatiellales</taxon>
        <taxon>Pontiellaceae</taxon>
        <taxon>Pontiella</taxon>
    </lineage>
</organism>
<dbReference type="InterPro" id="IPR013785">
    <property type="entry name" value="Aldolase_TIM"/>
</dbReference>
<proteinExistence type="predicted"/>
<dbReference type="RefSeq" id="WP_136079646.1">
    <property type="nucleotide sequence ID" value="NZ_CAAHFG010000001.1"/>
</dbReference>
<evidence type="ECO:0000256" key="1">
    <source>
        <dbReference type="ARBA" id="ARBA00001966"/>
    </source>
</evidence>
<keyword evidence="3" id="KW-0479">Metal-binding</keyword>
<protein>
    <recommendedName>
        <fullName evidence="6">Elp3/MiaA/NifB-like radical SAM core domain-containing protein</fullName>
    </recommendedName>
</protein>
<reference evidence="7 8" key="1">
    <citation type="submission" date="2019-04" db="EMBL/GenBank/DDBJ databases">
        <authorList>
            <person name="Van Vliet M D."/>
        </authorList>
    </citation>
    <scope>NUCLEOTIDE SEQUENCE [LARGE SCALE GENOMIC DNA]</scope>
    <source>
        <strain evidence="7 8">F1</strain>
    </source>
</reference>
<dbReference type="SFLD" id="SFLDS00029">
    <property type="entry name" value="Radical_SAM"/>
    <property type="match status" value="1"/>
</dbReference>
<keyword evidence="5" id="KW-0411">Iron-sulfur</keyword>
<feature type="domain" description="Elp3/MiaA/NifB-like radical SAM core" evidence="6">
    <location>
        <begin position="331"/>
        <end position="544"/>
    </location>
</feature>
<sequence>MKILLITPPLLQPNTPYAATPLLAAWLQSVGHDAVQADLSLQLLLRLFSREGVSTLTRELDIPEDAAEPYLKTIDEVVAFLQDRNPGAAERMVTRGYLPEGENLARAYEEDEQLGWDFRGLDIHDRARHLASLYLDDIADVAAELDPNFGFSRYAEKIAGSLPDFAVLQEELETNHSIFIQWLDELADAAMAMHQPDLVALTVPFPGCLVGALAIARRISHTSQGVRIVLGGGYANTELRELADPAIFDHVDAITLDSGFVPLQRLADGGELVRTYVREGGSVVFRNAEVVEVAHNELPPPAYDGLDLDGYFGMFETLNPVTSLWSDGRWNKLVLAHGCCWSRCAFCDTSIDYICRYDPATPATICDWIVHVLHQTGFNGFHFVDEALPPDLLEGVCDEILRRGLEIEWWGNVRFEKRFSSSLIGKMADAGCIAVTGGLETCCDRTLKLMRKGIVVEHATRVLAELAEAGIMTHAYLMYGFPTQTFAETLVALETVRDLFDAGILHSAYWHRFALTAHSDVSLHPDLYGIRLLEAVKSTFAVNEIPFEGDFDHDLDAVGDALKAATYNYMLGIGFDLPVSEFLARAES</sequence>
<accession>A0A6C2U3L0</accession>
<dbReference type="PANTHER" id="PTHR43409">
    <property type="entry name" value="ANAEROBIC MAGNESIUM-PROTOPORPHYRIN IX MONOMETHYL ESTER CYCLASE-RELATED"/>
    <property type="match status" value="1"/>
</dbReference>
<evidence type="ECO:0000256" key="4">
    <source>
        <dbReference type="ARBA" id="ARBA00023004"/>
    </source>
</evidence>
<gene>
    <name evidence="7" type="ORF">PDESU_02700</name>
</gene>
<name>A0A6C2U3L0_PONDE</name>
<dbReference type="GO" id="GO:0051536">
    <property type="term" value="F:iron-sulfur cluster binding"/>
    <property type="evidence" value="ECO:0007669"/>
    <property type="project" value="UniProtKB-KW"/>
</dbReference>
<dbReference type="Gene3D" id="3.20.20.70">
    <property type="entry name" value="Aldolase class I"/>
    <property type="match status" value="1"/>
</dbReference>
<dbReference type="EMBL" id="CAAHFG010000001">
    <property type="protein sequence ID" value="VGO14141.1"/>
    <property type="molecule type" value="Genomic_DNA"/>
</dbReference>
<comment type="cofactor">
    <cofactor evidence="1">
        <name>[4Fe-4S] cluster</name>
        <dbReference type="ChEBI" id="CHEBI:49883"/>
    </cofactor>
</comment>
<keyword evidence="2" id="KW-0949">S-adenosyl-L-methionine</keyword>